<dbReference type="InterPro" id="IPR036318">
    <property type="entry name" value="FAD-bd_PCMH-like_sf"/>
</dbReference>
<evidence type="ECO:0000259" key="8">
    <source>
        <dbReference type="PROSITE" id="PS51387"/>
    </source>
</evidence>
<evidence type="ECO:0000313" key="9">
    <source>
        <dbReference type="EMBL" id="QCI65834.1"/>
    </source>
</evidence>
<protein>
    <recommendedName>
        <fullName evidence="7">D-lactate dehydrogenase (cytochrome)</fullName>
        <ecNumber evidence="7">1.1.2.4</ecNumber>
    </recommendedName>
</protein>
<accession>A0A4D7AVX3</accession>
<dbReference type="InterPro" id="IPR006094">
    <property type="entry name" value="Oxid_FAD_bind_N"/>
</dbReference>
<evidence type="ECO:0000256" key="5">
    <source>
        <dbReference type="ARBA" id="ARBA00022946"/>
    </source>
</evidence>
<evidence type="ECO:0000256" key="1">
    <source>
        <dbReference type="ARBA" id="ARBA00001974"/>
    </source>
</evidence>
<gene>
    <name evidence="9" type="ORF">E8M01_17415</name>
</gene>
<keyword evidence="4" id="KW-0274">FAD</keyword>
<dbReference type="FunFam" id="3.30.70.2740:FF:000001">
    <property type="entry name" value="D-lactate dehydrogenase mitochondrial"/>
    <property type="match status" value="1"/>
</dbReference>
<dbReference type="Proteomes" id="UP000298781">
    <property type="component" value="Chromosome"/>
</dbReference>
<dbReference type="Gene3D" id="3.30.70.2740">
    <property type="match status" value="1"/>
</dbReference>
<reference evidence="9 10" key="1">
    <citation type="submission" date="2019-04" db="EMBL/GenBank/DDBJ databases">
        <title>Phreatobacter aquaticus sp. nov.</title>
        <authorList>
            <person name="Choi A."/>
        </authorList>
    </citation>
    <scope>NUCLEOTIDE SEQUENCE [LARGE SCALE GENOMIC DNA]</scope>
    <source>
        <strain evidence="9 10">KCTC 52518</strain>
    </source>
</reference>
<evidence type="ECO:0000256" key="7">
    <source>
        <dbReference type="ARBA" id="ARBA00038897"/>
    </source>
</evidence>
<dbReference type="FunFam" id="3.30.465.10:FF:000016">
    <property type="entry name" value="probable D-lactate dehydrogenase, mitochondrial"/>
    <property type="match status" value="1"/>
</dbReference>
<evidence type="ECO:0000256" key="3">
    <source>
        <dbReference type="ARBA" id="ARBA00022630"/>
    </source>
</evidence>
<keyword evidence="5" id="KW-0809">Transit peptide</keyword>
<dbReference type="InterPro" id="IPR004113">
    <property type="entry name" value="FAD-bd_oxidored_4_C"/>
</dbReference>
<dbReference type="KEGG" id="pstg:E8M01_17415"/>
<dbReference type="AlphaFoldDB" id="A0A4D7AVX3"/>
<dbReference type="SUPFAM" id="SSF56176">
    <property type="entry name" value="FAD-binding/transporter-associated domain-like"/>
    <property type="match status" value="1"/>
</dbReference>
<dbReference type="PROSITE" id="PS51387">
    <property type="entry name" value="FAD_PCMH"/>
    <property type="match status" value="1"/>
</dbReference>
<evidence type="ECO:0000256" key="4">
    <source>
        <dbReference type="ARBA" id="ARBA00022827"/>
    </source>
</evidence>
<dbReference type="InterPro" id="IPR016169">
    <property type="entry name" value="FAD-bd_PCMH_sub2"/>
</dbReference>
<comment type="cofactor">
    <cofactor evidence="1">
        <name>FAD</name>
        <dbReference type="ChEBI" id="CHEBI:57692"/>
    </cofactor>
</comment>
<dbReference type="EMBL" id="CP039690">
    <property type="protein sequence ID" value="QCI65834.1"/>
    <property type="molecule type" value="Genomic_DNA"/>
</dbReference>
<dbReference type="GO" id="GO:1903457">
    <property type="term" value="P:lactate catabolic process"/>
    <property type="evidence" value="ECO:0007669"/>
    <property type="project" value="TreeGrafter"/>
</dbReference>
<dbReference type="GO" id="GO:0008720">
    <property type="term" value="F:D-lactate dehydrogenase (NAD+) activity"/>
    <property type="evidence" value="ECO:0007669"/>
    <property type="project" value="TreeGrafter"/>
</dbReference>
<dbReference type="OrthoDB" id="9811557at2"/>
<dbReference type="PANTHER" id="PTHR11748:SF111">
    <property type="entry name" value="D-LACTATE DEHYDROGENASE, MITOCHONDRIAL-RELATED"/>
    <property type="match status" value="1"/>
</dbReference>
<keyword evidence="10" id="KW-1185">Reference proteome</keyword>
<evidence type="ECO:0000313" key="10">
    <source>
        <dbReference type="Proteomes" id="UP000298781"/>
    </source>
</evidence>
<keyword evidence="6" id="KW-0560">Oxidoreductase</keyword>
<dbReference type="InterPro" id="IPR016171">
    <property type="entry name" value="Vanillyl_alc_oxidase_C-sub2"/>
</dbReference>
<dbReference type="Gene3D" id="3.30.465.10">
    <property type="match status" value="1"/>
</dbReference>
<dbReference type="Pfam" id="PF01565">
    <property type="entry name" value="FAD_binding_4"/>
    <property type="match status" value="1"/>
</dbReference>
<dbReference type="RefSeq" id="WP_136961280.1">
    <property type="nucleotide sequence ID" value="NZ_CP039690.1"/>
</dbReference>
<evidence type="ECO:0000256" key="6">
    <source>
        <dbReference type="ARBA" id="ARBA00023002"/>
    </source>
</evidence>
<dbReference type="Pfam" id="PF02913">
    <property type="entry name" value="FAD-oxidase_C"/>
    <property type="match status" value="1"/>
</dbReference>
<dbReference type="Gene3D" id="1.10.45.10">
    <property type="entry name" value="Vanillyl-alcohol Oxidase, Chain A, domain 4"/>
    <property type="match status" value="1"/>
</dbReference>
<keyword evidence="3" id="KW-0285">Flavoprotein</keyword>
<dbReference type="PANTHER" id="PTHR11748">
    <property type="entry name" value="D-LACTATE DEHYDROGENASE"/>
    <property type="match status" value="1"/>
</dbReference>
<organism evidence="9 10">
    <name type="scientific">Phreatobacter stygius</name>
    <dbReference type="NCBI Taxonomy" id="1940610"/>
    <lineage>
        <taxon>Bacteria</taxon>
        <taxon>Pseudomonadati</taxon>
        <taxon>Pseudomonadota</taxon>
        <taxon>Alphaproteobacteria</taxon>
        <taxon>Hyphomicrobiales</taxon>
        <taxon>Phreatobacteraceae</taxon>
        <taxon>Phreatobacter</taxon>
    </lineage>
</organism>
<dbReference type="GO" id="GO:0071949">
    <property type="term" value="F:FAD binding"/>
    <property type="evidence" value="ECO:0007669"/>
    <property type="project" value="InterPro"/>
</dbReference>
<sequence length="468" mass="49435">MSASARTRPSPEVLSAVTAELQALFGNRAVTSEAVRQQHGHTLTVIANQPPDIVVFPQDVDDCVAVMKLAAKHDVPVIPFGTGTSLEGHVNAPHGGISVDTSLMKAIIEVHAEDLDVVVEPGVTRKQLNEYLRDMGLFFPIDPGADASIGGMASTRASGTNAVRYGTMKDNVIALEVVLPNGEVIETSRRAKKSSAGYDLTHLFVGSEGTLGLITKVTLKLHGIPEAISAAVCSFPSVKAAADTTIAAIQSGIPLARIELLDEVQVRAVNVYSKLALPESPLLLLEFHGTDAGVAEQVERFRAIADDFGGGNFEWAVKAEDRTRLWQARHDAYWAALALRPGTKSQSSDVCVPLSRLAECIDETKKDIVETGLVAPIVGHVGDGNFHVLPLMDENDPADVARVTAFMGRIVDRALAMGGTCTGEHGVGQGKMKYLKAEHGAAALALMGALKRAVDPAGIMNPGKIVAG</sequence>
<dbReference type="SUPFAM" id="SSF55103">
    <property type="entry name" value="FAD-linked oxidases, C-terminal domain"/>
    <property type="match status" value="1"/>
</dbReference>
<evidence type="ECO:0000256" key="2">
    <source>
        <dbReference type="ARBA" id="ARBA00008000"/>
    </source>
</evidence>
<comment type="similarity">
    <text evidence="2">Belongs to the FAD-binding oxidoreductase/transferase type 4 family.</text>
</comment>
<dbReference type="InterPro" id="IPR016166">
    <property type="entry name" value="FAD-bd_PCMH"/>
</dbReference>
<dbReference type="GO" id="GO:0004458">
    <property type="term" value="F:D-lactate dehydrogenase (cytochrome) activity"/>
    <property type="evidence" value="ECO:0007669"/>
    <property type="project" value="UniProtKB-EC"/>
</dbReference>
<dbReference type="FunFam" id="1.10.45.10:FF:000001">
    <property type="entry name" value="D-lactate dehydrogenase mitochondrial"/>
    <property type="match status" value="1"/>
</dbReference>
<proteinExistence type="inferred from homology"/>
<name>A0A4D7AVX3_9HYPH</name>
<dbReference type="EC" id="1.1.2.4" evidence="7"/>
<feature type="domain" description="FAD-binding PCMH-type" evidence="8">
    <location>
        <begin position="47"/>
        <end position="224"/>
    </location>
</feature>
<dbReference type="InterPro" id="IPR016164">
    <property type="entry name" value="FAD-linked_Oxase-like_C"/>
</dbReference>